<evidence type="ECO:0000256" key="5">
    <source>
        <dbReference type="ARBA" id="ARBA00013085"/>
    </source>
</evidence>
<protein>
    <recommendedName>
        <fullName evidence="5">histidinol-phosphatase</fullName>
        <ecNumber evidence="5">3.1.3.15</ecNumber>
    </recommendedName>
    <alternativeName>
        <fullName evidence="11">Histidinol-phosphate phosphatase</fullName>
    </alternativeName>
</protein>
<name>A0A7J7DXU0_TRIWF</name>
<dbReference type="GO" id="GO:0009414">
    <property type="term" value="P:response to water deprivation"/>
    <property type="evidence" value="ECO:0007669"/>
    <property type="project" value="UniProtKB-ARBA"/>
</dbReference>
<feature type="compositionally biased region" description="Basic and acidic residues" evidence="15">
    <location>
        <begin position="15"/>
        <end position="30"/>
    </location>
</feature>
<dbReference type="SUPFAM" id="SSF56655">
    <property type="entry name" value="Carbohydrate phosphatase"/>
    <property type="match status" value="1"/>
</dbReference>
<feature type="binding site" evidence="13">
    <location>
        <position position="397"/>
    </location>
    <ligand>
        <name>Mg(2+)</name>
        <dbReference type="ChEBI" id="CHEBI:18420"/>
        <label>1</label>
        <note>catalytic</note>
    </ligand>
</feature>
<evidence type="ECO:0000256" key="8">
    <source>
        <dbReference type="ARBA" id="ARBA00022801"/>
    </source>
</evidence>
<dbReference type="Gene3D" id="3.40.190.80">
    <property type="match status" value="1"/>
</dbReference>
<dbReference type="InterPro" id="IPR000760">
    <property type="entry name" value="Inositol_monophosphatase-like"/>
</dbReference>
<evidence type="ECO:0000256" key="9">
    <source>
        <dbReference type="ARBA" id="ARBA00022842"/>
    </source>
</evidence>
<feature type="binding site" evidence="13">
    <location>
        <position position="377"/>
    </location>
    <ligand>
        <name>Mg(2+)</name>
        <dbReference type="ChEBI" id="CHEBI:18420"/>
        <label>1</label>
        <note>catalytic</note>
    </ligand>
</feature>
<evidence type="ECO:0000256" key="3">
    <source>
        <dbReference type="ARBA" id="ARBA00008403"/>
    </source>
</evidence>
<dbReference type="Gene3D" id="3.30.540.10">
    <property type="entry name" value="Fructose-1,6-Bisphosphatase, subunit A, domain 1"/>
    <property type="match status" value="1"/>
</dbReference>
<dbReference type="PANTHER" id="PTHR43200:SF6">
    <property type="entry name" value="3'(2'),5'-BISPHOSPHATE NUCLEOTIDASE"/>
    <property type="match status" value="1"/>
</dbReference>
<dbReference type="FunFam" id="3.40.190.80:FF:000013">
    <property type="entry name" value="Inositol monophosphatase"/>
    <property type="match status" value="1"/>
</dbReference>
<evidence type="ECO:0000256" key="12">
    <source>
        <dbReference type="ARBA" id="ARBA00049158"/>
    </source>
</evidence>
<dbReference type="InterPro" id="IPR051090">
    <property type="entry name" value="Inositol_monoP_superfamily"/>
</dbReference>
<dbReference type="InParanoid" id="A0A7J7DXU0"/>
<dbReference type="InterPro" id="IPR030513">
    <property type="entry name" value="Dehydrin_CS"/>
</dbReference>
<comment type="similarity">
    <text evidence="4">Belongs to the inositol monophosphatase superfamily.</text>
</comment>
<dbReference type="EMBL" id="JAAARO010000002">
    <property type="protein sequence ID" value="KAF5751089.1"/>
    <property type="molecule type" value="Genomic_DNA"/>
</dbReference>
<evidence type="ECO:0000256" key="7">
    <source>
        <dbReference type="ARBA" id="ARBA00022723"/>
    </source>
</evidence>
<dbReference type="FunCoup" id="A0A7J7DXU0">
    <property type="interactions" value="378"/>
</dbReference>
<dbReference type="InterPro" id="IPR000167">
    <property type="entry name" value="Dehydrin"/>
</dbReference>
<dbReference type="Proteomes" id="UP000593562">
    <property type="component" value="Unassembled WGS sequence"/>
</dbReference>
<proteinExistence type="inferred from homology"/>
<feature type="binding site" evidence="13">
    <location>
        <position position="395"/>
    </location>
    <ligand>
        <name>Mg(2+)</name>
        <dbReference type="ChEBI" id="CHEBI:18420"/>
        <label>1</label>
        <note>catalytic</note>
    </ligand>
</feature>
<evidence type="ECO:0000313" key="16">
    <source>
        <dbReference type="EMBL" id="KAF5751089.1"/>
    </source>
</evidence>
<comment type="similarity">
    <text evidence="3 14">Belongs to the plant dehydrin family.</text>
</comment>
<dbReference type="CDD" id="cd01641">
    <property type="entry name" value="Bacterial_IMPase_like_1"/>
    <property type="match status" value="1"/>
</dbReference>
<gene>
    <name evidence="16" type="ORF">HS088_TW02G00099</name>
</gene>
<comment type="caution">
    <text evidence="16">The sequence shown here is derived from an EMBL/GenBank/DDBJ whole genome shotgun (WGS) entry which is preliminary data.</text>
</comment>
<feature type="compositionally biased region" description="Low complexity" evidence="15">
    <location>
        <begin position="166"/>
        <end position="182"/>
    </location>
</feature>
<evidence type="ECO:0000256" key="10">
    <source>
        <dbReference type="ARBA" id="ARBA00023102"/>
    </source>
</evidence>
<feature type="compositionally biased region" description="Basic and acidic residues" evidence="15">
    <location>
        <begin position="92"/>
        <end position="117"/>
    </location>
</feature>
<dbReference type="PROSITE" id="PS00823">
    <property type="entry name" value="DEHYDRIN_2"/>
    <property type="match status" value="1"/>
</dbReference>
<evidence type="ECO:0000256" key="1">
    <source>
        <dbReference type="ARBA" id="ARBA00001946"/>
    </source>
</evidence>
<reference evidence="16 17" key="1">
    <citation type="journal article" date="2020" name="Nat. Commun.">
        <title>Genome of Tripterygium wilfordii and identification of cytochrome P450 involved in triptolide biosynthesis.</title>
        <authorList>
            <person name="Tu L."/>
            <person name="Su P."/>
            <person name="Zhang Z."/>
            <person name="Gao L."/>
            <person name="Wang J."/>
            <person name="Hu T."/>
            <person name="Zhou J."/>
            <person name="Zhang Y."/>
            <person name="Zhao Y."/>
            <person name="Liu Y."/>
            <person name="Song Y."/>
            <person name="Tong Y."/>
            <person name="Lu Y."/>
            <person name="Yang J."/>
            <person name="Xu C."/>
            <person name="Jia M."/>
            <person name="Peters R.J."/>
            <person name="Huang L."/>
            <person name="Gao W."/>
        </authorList>
    </citation>
    <scope>NUCLEOTIDE SEQUENCE [LARGE SCALE GENOMIC DNA]</scope>
    <source>
        <strain evidence="17">cv. XIE 37</strain>
        <tissue evidence="16">Leaf</tissue>
    </source>
</reference>
<evidence type="ECO:0000313" key="17">
    <source>
        <dbReference type="Proteomes" id="UP000593562"/>
    </source>
</evidence>
<dbReference type="PROSITE" id="PS00629">
    <property type="entry name" value="IMP_1"/>
    <property type="match status" value="1"/>
</dbReference>
<evidence type="ECO:0000256" key="11">
    <source>
        <dbReference type="ARBA" id="ARBA00033209"/>
    </source>
</evidence>
<keyword evidence="7 13" id="KW-0479">Metal-binding</keyword>
<dbReference type="PANTHER" id="PTHR43200">
    <property type="entry name" value="PHOSPHATASE"/>
    <property type="match status" value="1"/>
</dbReference>
<dbReference type="GO" id="GO:0004401">
    <property type="term" value="F:histidinol-phosphatase activity"/>
    <property type="evidence" value="ECO:0007669"/>
    <property type="project" value="UniProtKB-EC"/>
</dbReference>
<dbReference type="AlphaFoldDB" id="A0A7J7DXU0"/>
<keyword evidence="17" id="KW-1185">Reference proteome</keyword>
<dbReference type="GO" id="GO:0046872">
    <property type="term" value="F:metal ion binding"/>
    <property type="evidence" value="ECO:0007669"/>
    <property type="project" value="UniProtKB-KW"/>
</dbReference>
<dbReference type="FunFam" id="3.30.540.10:FF:000021">
    <property type="entry name" value="Inositol monophosphatase"/>
    <property type="match status" value="1"/>
</dbReference>
<dbReference type="GO" id="GO:0000105">
    <property type="term" value="P:L-histidine biosynthetic process"/>
    <property type="evidence" value="ECO:0007669"/>
    <property type="project" value="UniProtKB-UniPathway"/>
</dbReference>
<feature type="region of interest" description="Disordered" evidence="15">
    <location>
        <begin position="1"/>
        <end position="30"/>
    </location>
</feature>
<dbReference type="PRINTS" id="PR00377">
    <property type="entry name" value="IMPHPHTASES"/>
</dbReference>
<evidence type="ECO:0000256" key="2">
    <source>
        <dbReference type="ARBA" id="ARBA00004970"/>
    </source>
</evidence>
<accession>A0A7J7DXU0</accession>
<keyword evidence="6" id="KW-0028">Amino-acid biosynthesis</keyword>
<feature type="binding site" evidence="13">
    <location>
        <position position="519"/>
    </location>
    <ligand>
        <name>Mg(2+)</name>
        <dbReference type="ChEBI" id="CHEBI:18420"/>
        <label>1</label>
        <note>catalytic</note>
    </ligand>
</feature>
<dbReference type="GO" id="GO:0009409">
    <property type="term" value="P:response to cold"/>
    <property type="evidence" value="ECO:0007669"/>
    <property type="project" value="UniProtKB-ARBA"/>
</dbReference>
<dbReference type="NCBIfam" id="TIGR02067">
    <property type="entry name" value="his_9_HisN"/>
    <property type="match status" value="1"/>
</dbReference>
<evidence type="ECO:0000256" key="14">
    <source>
        <dbReference type="RuleBase" id="RU003995"/>
    </source>
</evidence>
<keyword evidence="8" id="KW-0378">Hydrolase</keyword>
<dbReference type="Pfam" id="PF00459">
    <property type="entry name" value="Inositol_P"/>
    <property type="match status" value="1"/>
</dbReference>
<evidence type="ECO:0000256" key="4">
    <source>
        <dbReference type="ARBA" id="ARBA00009759"/>
    </source>
</evidence>
<feature type="compositionally biased region" description="Basic residues" evidence="15">
    <location>
        <begin position="135"/>
        <end position="145"/>
    </location>
</feature>
<evidence type="ECO:0000256" key="6">
    <source>
        <dbReference type="ARBA" id="ARBA00022605"/>
    </source>
</evidence>
<comment type="pathway">
    <text evidence="2">Amino-acid biosynthesis; L-histidine biosynthesis; L-histidine from 5-phospho-alpha-D-ribose 1-diphosphate: step 8/9.</text>
</comment>
<feature type="binding site" evidence="13">
    <location>
        <position position="398"/>
    </location>
    <ligand>
        <name>Mg(2+)</name>
        <dbReference type="ChEBI" id="CHEBI:18420"/>
        <label>1</label>
        <note>catalytic</note>
    </ligand>
</feature>
<comment type="cofactor">
    <cofactor evidence="1 13">
        <name>Mg(2+)</name>
        <dbReference type="ChEBI" id="CHEBI:18420"/>
    </cofactor>
</comment>
<dbReference type="InterPro" id="IPR011809">
    <property type="entry name" value="His_9_proposed"/>
</dbReference>
<keyword evidence="10" id="KW-0368">Histidine biosynthesis</keyword>
<feature type="region of interest" description="Disordered" evidence="15">
    <location>
        <begin position="44"/>
        <end position="65"/>
    </location>
</feature>
<feature type="compositionally biased region" description="Basic and acidic residues" evidence="15">
    <location>
        <begin position="146"/>
        <end position="163"/>
    </location>
</feature>
<dbReference type="InterPro" id="IPR020583">
    <property type="entry name" value="Inositol_monoP_metal-BS"/>
</dbReference>
<dbReference type="EC" id="3.1.3.15" evidence="5"/>
<sequence>MADLKDEFGNPIQLTDERGNPVQLTDEHGNPVKLTGIATTETTAHETKTTAFEPEVPPLGVPDTVIGAESAPEAAVGAVTEVHGGMEKAEIVGEGDEGTREQQQLEEKEQGTGEHELSFSTSSSGTSEEDEHGVRTTKKKKGLRQKIKEKLTGGKHKEKEEHPAQTTGAYGSTTIATTTTTGHHNEHEKKSVMEKIKEKLPGHHVQSLSPSLSPALSPAYLNPLFVVEMIYQSQAFLASQSPKPVPFTSLSLHSSSSPNNTSSRSNFSILSFQSLRNPSTFSLKTKISSSMTSNSKTSNHTDAVHSVPEDADLDGFAKVANLLADAAGDVIRKYFRKKIDILEKEDLSPVTIADKAAEEAMVSIILQNFPSHAIYGEENGWQCKEKFSDYVWVLDPIDGTKSFITGKPLFGTLIALLHMGKPIIGIVDQPILRERWVGLTGRRTILNGEDVSTRSCAKLSQAYLYTTSPHLFSGEAEEAFGRVRSKVKVPLYGCDCYAYALLASGYVDLVIESGLKPYDFLSLIPVIEGAGGVITDWKGHQLSWEASADSSATSFNVAAAGDKQIHQQALDALQWT</sequence>
<evidence type="ECO:0000256" key="15">
    <source>
        <dbReference type="SAM" id="MobiDB-lite"/>
    </source>
</evidence>
<comment type="catalytic activity">
    <reaction evidence="12">
        <text>L-histidinol phosphate + H2O = L-histidinol + phosphate</text>
        <dbReference type="Rhea" id="RHEA:14465"/>
        <dbReference type="ChEBI" id="CHEBI:15377"/>
        <dbReference type="ChEBI" id="CHEBI:43474"/>
        <dbReference type="ChEBI" id="CHEBI:57699"/>
        <dbReference type="ChEBI" id="CHEBI:57980"/>
        <dbReference type="EC" id="3.1.3.15"/>
    </reaction>
</comment>
<dbReference type="Pfam" id="PF00257">
    <property type="entry name" value="Dehydrin"/>
    <property type="match status" value="1"/>
</dbReference>
<evidence type="ECO:0000256" key="13">
    <source>
        <dbReference type="PIRSR" id="PIRSR600760-2"/>
    </source>
</evidence>
<feature type="region of interest" description="Disordered" evidence="15">
    <location>
        <begin position="92"/>
        <end position="188"/>
    </location>
</feature>
<dbReference type="UniPathway" id="UPA00031">
    <property type="reaction ID" value="UER00013"/>
</dbReference>
<keyword evidence="9 13" id="KW-0460">Magnesium</keyword>
<organism evidence="16 17">
    <name type="scientific">Tripterygium wilfordii</name>
    <name type="common">Thunder God vine</name>
    <dbReference type="NCBI Taxonomy" id="458696"/>
    <lineage>
        <taxon>Eukaryota</taxon>
        <taxon>Viridiplantae</taxon>
        <taxon>Streptophyta</taxon>
        <taxon>Embryophyta</taxon>
        <taxon>Tracheophyta</taxon>
        <taxon>Spermatophyta</taxon>
        <taxon>Magnoliopsida</taxon>
        <taxon>eudicotyledons</taxon>
        <taxon>Gunneridae</taxon>
        <taxon>Pentapetalae</taxon>
        <taxon>rosids</taxon>
        <taxon>fabids</taxon>
        <taxon>Celastrales</taxon>
        <taxon>Celastraceae</taxon>
        <taxon>Tripterygium</taxon>
    </lineage>
</organism>